<gene>
    <name evidence="1" type="ORF">HER39_10895</name>
</gene>
<name>A0ABX1JQG5_9MICC</name>
<dbReference type="EMBL" id="JAAZSR010000166">
    <property type="protein sequence ID" value="NKX51059.1"/>
    <property type="molecule type" value="Genomic_DNA"/>
</dbReference>
<dbReference type="Proteomes" id="UP000523795">
    <property type="component" value="Unassembled WGS sequence"/>
</dbReference>
<sequence length="111" mass="12204">VTVEHVDSLDVTDEPQIGDTVRINAYVRLAELTPEDVSVQAVHGQVTENDELDQISIHELKHEDDFGDGRFLFSGGVTIDHSGSFGYTVRVLPRHQHLATEAELGLVTNAL</sequence>
<organism evidence="1 2">
    <name type="scientific">Arthrobacter deserti</name>
    <dbReference type="NCBI Taxonomy" id="1742687"/>
    <lineage>
        <taxon>Bacteria</taxon>
        <taxon>Bacillati</taxon>
        <taxon>Actinomycetota</taxon>
        <taxon>Actinomycetes</taxon>
        <taxon>Micrococcales</taxon>
        <taxon>Micrococcaceae</taxon>
        <taxon>Arthrobacter</taxon>
    </lineage>
</organism>
<evidence type="ECO:0000313" key="2">
    <source>
        <dbReference type="Proteomes" id="UP000523795"/>
    </source>
</evidence>
<reference evidence="1 2" key="1">
    <citation type="submission" date="2020-04" db="EMBL/GenBank/DDBJ databases">
        <authorList>
            <person name="Liu S."/>
        </authorList>
    </citation>
    <scope>NUCLEOTIDE SEQUENCE [LARGE SCALE GENOMIC DNA]</scope>
    <source>
        <strain evidence="1 2">CGMCC 1.15091</strain>
    </source>
</reference>
<feature type="non-terminal residue" evidence="1">
    <location>
        <position position="1"/>
    </location>
</feature>
<keyword evidence="2" id="KW-1185">Reference proteome</keyword>
<protein>
    <submittedName>
        <fullName evidence="1">Glycosyltransferase family 1 protein</fullName>
    </submittedName>
</protein>
<evidence type="ECO:0000313" key="1">
    <source>
        <dbReference type="EMBL" id="NKX51059.1"/>
    </source>
</evidence>
<accession>A0ABX1JQG5</accession>
<proteinExistence type="predicted"/>
<comment type="caution">
    <text evidence="1">The sequence shown here is derived from an EMBL/GenBank/DDBJ whole genome shotgun (WGS) entry which is preliminary data.</text>
</comment>